<dbReference type="EMBL" id="LNJQ01000001">
    <property type="protein sequence ID" value="KWZ41799.1"/>
    <property type="molecule type" value="Genomic_DNA"/>
</dbReference>
<feature type="transmembrane region" description="Helical" evidence="1">
    <location>
        <begin position="69"/>
        <end position="89"/>
    </location>
</feature>
<keyword evidence="1" id="KW-0472">Membrane</keyword>
<dbReference type="Proteomes" id="UP000070255">
    <property type="component" value="Unassembled WGS sequence"/>
</dbReference>
<evidence type="ECO:0000256" key="1">
    <source>
        <dbReference type="SAM" id="Phobius"/>
    </source>
</evidence>
<comment type="caution">
    <text evidence="2">The sequence shown here is derived from an EMBL/GenBank/DDBJ whole genome shotgun (WGS) entry which is preliminary data.</text>
</comment>
<sequence>MHSVIAKTFGGLSAQYYIRQFLFGLIFPALIFFALSHGTKPHPVPATTYALFAVNTLLYPYSRFVYESIIGYIMGENVFFVNAVLMLFVKLMTMAICWSFAIFIAPIGLLYLYIHHSRSSAG</sequence>
<gene>
    <name evidence="2" type="ORF">WS72_02165</name>
</gene>
<feature type="transmembrane region" description="Helical" evidence="1">
    <location>
        <begin position="21"/>
        <end position="38"/>
    </location>
</feature>
<feature type="transmembrane region" description="Helical" evidence="1">
    <location>
        <begin position="95"/>
        <end position="114"/>
    </location>
</feature>
<name>A0ABR5T9X4_9BURK</name>
<keyword evidence="1" id="KW-1133">Transmembrane helix</keyword>
<reference evidence="2 3" key="1">
    <citation type="submission" date="2015-11" db="EMBL/GenBank/DDBJ databases">
        <authorList>
            <person name="Sahl J."/>
            <person name="Wagner D."/>
            <person name="Keim P."/>
        </authorList>
    </citation>
    <scope>NUCLEOTIDE SEQUENCE [LARGE SCALE GENOMIC DNA]</scope>
    <source>
        <strain evidence="2 3">BDU18</strain>
    </source>
</reference>
<evidence type="ECO:0000313" key="3">
    <source>
        <dbReference type="Proteomes" id="UP000070255"/>
    </source>
</evidence>
<organism evidence="2 3">
    <name type="scientific">Burkholderia savannae</name>
    <dbReference type="NCBI Taxonomy" id="1637837"/>
    <lineage>
        <taxon>Bacteria</taxon>
        <taxon>Pseudomonadati</taxon>
        <taxon>Pseudomonadota</taxon>
        <taxon>Betaproteobacteria</taxon>
        <taxon>Burkholderiales</taxon>
        <taxon>Burkholderiaceae</taxon>
        <taxon>Burkholderia</taxon>
        <taxon>pseudomallei group</taxon>
    </lineage>
</organism>
<keyword evidence="3" id="KW-1185">Reference proteome</keyword>
<dbReference type="RefSeq" id="WP_060821481.1">
    <property type="nucleotide sequence ID" value="NZ_LNJQ01000001.1"/>
</dbReference>
<protein>
    <submittedName>
        <fullName evidence="2">Uncharacterized protein</fullName>
    </submittedName>
</protein>
<accession>A0ABR5T9X4</accession>
<feature type="transmembrane region" description="Helical" evidence="1">
    <location>
        <begin position="44"/>
        <end position="62"/>
    </location>
</feature>
<keyword evidence="1" id="KW-0812">Transmembrane</keyword>
<evidence type="ECO:0000313" key="2">
    <source>
        <dbReference type="EMBL" id="KWZ41799.1"/>
    </source>
</evidence>
<proteinExistence type="predicted"/>